<evidence type="ECO:0000256" key="1">
    <source>
        <dbReference type="SAM" id="Phobius"/>
    </source>
</evidence>
<dbReference type="AlphaFoldDB" id="X1CS87"/>
<name>X1CS87_9ZZZZ</name>
<keyword evidence="1" id="KW-0812">Transmembrane</keyword>
<comment type="caution">
    <text evidence="2">The sequence shown here is derived from an EMBL/GenBank/DDBJ whole genome shotgun (WGS) entry which is preliminary data.</text>
</comment>
<sequence>TAKTSNDSSPIVCGGDFNIDALSTPSRDKIYKVMSPLTDIFTEETQPTIKLVYNQDGTEDSSVCLSCRQCESLVCSPNNRTIAKQRLDYVFWQQKSSKLKILQKKILPQTAKNFKHLSSGSTVYLILIIVCLLIIILLFRYSLARKVAYAKDKAKQYTGVLSPNFISY</sequence>
<organism evidence="2">
    <name type="scientific">marine sediment metagenome</name>
    <dbReference type="NCBI Taxonomy" id="412755"/>
    <lineage>
        <taxon>unclassified sequences</taxon>
        <taxon>metagenomes</taxon>
        <taxon>ecological metagenomes</taxon>
    </lineage>
</organism>
<feature type="transmembrane region" description="Helical" evidence="1">
    <location>
        <begin position="123"/>
        <end position="143"/>
    </location>
</feature>
<feature type="non-terminal residue" evidence="2">
    <location>
        <position position="168"/>
    </location>
</feature>
<dbReference type="Gene3D" id="3.60.10.10">
    <property type="entry name" value="Endonuclease/exonuclease/phosphatase"/>
    <property type="match status" value="1"/>
</dbReference>
<keyword evidence="1" id="KW-0472">Membrane</keyword>
<proteinExistence type="predicted"/>
<feature type="non-terminal residue" evidence="2">
    <location>
        <position position="1"/>
    </location>
</feature>
<evidence type="ECO:0000313" key="2">
    <source>
        <dbReference type="EMBL" id="GAG87126.1"/>
    </source>
</evidence>
<gene>
    <name evidence="2" type="ORF">S01H4_28631</name>
</gene>
<accession>X1CS87</accession>
<evidence type="ECO:0008006" key="3">
    <source>
        <dbReference type="Google" id="ProtNLM"/>
    </source>
</evidence>
<dbReference type="InterPro" id="IPR036691">
    <property type="entry name" value="Endo/exonu/phosph_ase_sf"/>
</dbReference>
<keyword evidence="1" id="KW-1133">Transmembrane helix</keyword>
<protein>
    <recommendedName>
        <fullName evidence="3">Endonuclease/exonuclease/phosphatase domain-containing protein</fullName>
    </recommendedName>
</protein>
<reference evidence="2" key="1">
    <citation type="journal article" date="2014" name="Front. Microbiol.">
        <title>High frequency of phylogenetically diverse reductive dehalogenase-homologous genes in deep subseafloor sedimentary metagenomes.</title>
        <authorList>
            <person name="Kawai M."/>
            <person name="Futagami T."/>
            <person name="Toyoda A."/>
            <person name="Takaki Y."/>
            <person name="Nishi S."/>
            <person name="Hori S."/>
            <person name="Arai W."/>
            <person name="Tsubouchi T."/>
            <person name="Morono Y."/>
            <person name="Uchiyama I."/>
            <person name="Ito T."/>
            <person name="Fujiyama A."/>
            <person name="Inagaki F."/>
            <person name="Takami H."/>
        </authorList>
    </citation>
    <scope>NUCLEOTIDE SEQUENCE</scope>
    <source>
        <strain evidence="2">Expedition CK06-06</strain>
    </source>
</reference>
<dbReference type="EMBL" id="BART01014296">
    <property type="protein sequence ID" value="GAG87126.1"/>
    <property type="molecule type" value="Genomic_DNA"/>
</dbReference>